<dbReference type="Proteomes" id="UP000760480">
    <property type="component" value="Unassembled WGS sequence"/>
</dbReference>
<dbReference type="PANTHER" id="PTHR48090:SF7">
    <property type="entry name" value="RFBJ PROTEIN"/>
    <property type="match status" value="1"/>
</dbReference>
<dbReference type="Gene3D" id="3.90.550.10">
    <property type="entry name" value="Spore Coat Polysaccharide Biosynthesis Protein SpsA, Chain A"/>
    <property type="match status" value="1"/>
</dbReference>
<dbReference type="SUPFAM" id="SSF53448">
    <property type="entry name" value="Nucleotide-diphospho-sugar transferases"/>
    <property type="match status" value="1"/>
</dbReference>
<comment type="caution">
    <text evidence="2">The sequence shown here is derived from an EMBL/GenBank/DDBJ whole genome shotgun (WGS) entry which is preliminary data.</text>
</comment>
<dbReference type="CDD" id="cd04179">
    <property type="entry name" value="DPM_DPG-synthase_like"/>
    <property type="match status" value="1"/>
</dbReference>
<gene>
    <name evidence="2" type="ORF">E4P82_05905</name>
</gene>
<evidence type="ECO:0000259" key="1">
    <source>
        <dbReference type="Pfam" id="PF00535"/>
    </source>
</evidence>
<dbReference type="InterPro" id="IPR050256">
    <property type="entry name" value="Glycosyltransferase_2"/>
</dbReference>
<evidence type="ECO:0000313" key="3">
    <source>
        <dbReference type="Proteomes" id="UP000760480"/>
    </source>
</evidence>
<keyword evidence="3" id="KW-1185">Reference proteome</keyword>
<feature type="domain" description="Glycosyltransferase 2-like" evidence="1">
    <location>
        <begin position="5"/>
        <end position="117"/>
    </location>
</feature>
<evidence type="ECO:0000313" key="2">
    <source>
        <dbReference type="EMBL" id="NMQ18778.1"/>
    </source>
</evidence>
<dbReference type="EMBL" id="SPMZ01000016">
    <property type="protein sequence ID" value="NMQ18778.1"/>
    <property type="molecule type" value="Genomic_DNA"/>
</dbReference>
<accession>A0ABX1THC3</accession>
<reference evidence="2 3" key="1">
    <citation type="submission" date="2019-03" db="EMBL/GenBank/DDBJ databases">
        <title>Metabolic reconstructions from genomes of highly enriched 'Candidatus Accumulibacter' and 'Candidatus Competibacter' bioreactor populations.</title>
        <authorList>
            <person name="Annavajhala M.K."/>
            <person name="Welles L."/>
            <person name="Abbas B."/>
            <person name="Sorokin D."/>
            <person name="Park H."/>
            <person name="Van Loosdrecht M."/>
            <person name="Chandran K."/>
        </authorList>
    </citation>
    <scope>NUCLEOTIDE SEQUENCE [LARGE SCALE GENOMIC DNA]</scope>
    <source>
        <strain evidence="2 3">SBR_G</strain>
    </source>
</reference>
<sequence>MPVAVVIPAYNEAATIAGIVHRARRQVETVIVVDDGSGDDTAAQAEAAGAQLLRQPANQGKGAALWRGMGAALAQGADAVITLDADGQHCPEDMPKLLTAARRQPGRLIVAARLERRERAPGLRRFANGMADFWISWAAGYPIRDTQSGFRLYPAAFLRAASAPHNGRRGFAFESALLIQATRLGCYPATVAIETIYHPQGRPSHYQPWRDTLRIVATVAWELLGRGLYPIGLLRSLRLLPLPVSDHEALVKQQDTGGKA</sequence>
<proteinExistence type="predicted"/>
<organism evidence="2 3">
    <name type="scientific">Candidatus Competibacter phosphatis</name>
    <dbReference type="NCBI Taxonomy" id="221280"/>
    <lineage>
        <taxon>Bacteria</taxon>
        <taxon>Pseudomonadati</taxon>
        <taxon>Pseudomonadota</taxon>
        <taxon>Gammaproteobacteria</taxon>
        <taxon>Candidatus Competibacteraceae</taxon>
        <taxon>Candidatus Competibacter</taxon>
    </lineage>
</organism>
<name>A0ABX1THC3_9GAMM</name>
<dbReference type="Pfam" id="PF00535">
    <property type="entry name" value="Glycos_transf_2"/>
    <property type="match status" value="1"/>
</dbReference>
<dbReference type="RefSeq" id="WP_169248037.1">
    <property type="nucleotide sequence ID" value="NZ_SPMZ01000016.1"/>
</dbReference>
<dbReference type="PANTHER" id="PTHR48090">
    <property type="entry name" value="UNDECAPRENYL-PHOSPHATE 4-DEOXY-4-FORMAMIDO-L-ARABINOSE TRANSFERASE-RELATED"/>
    <property type="match status" value="1"/>
</dbReference>
<dbReference type="InterPro" id="IPR001173">
    <property type="entry name" value="Glyco_trans_2-like"/>
</dbReference>
<protein>
    <submittedName>
        <fullName evidence="2">Glycosyltransferase family 2 protein</fullName>
    </submittedName>
</protein>
<dbReference type="InterPro" id="IPR029044">
    <property type="entry name" value="Nucleotide-diphossugar_trans"/>
</dbReference>